<dbReference type="InterPro" id="IPR027417">
    <property type="entry name" value="P-loop_NTPase"/>
</dbReference>
<reference evidence="8" key="1">
    <citation type="submission" date="2025-08" db="UniProtKB">
        <authorList>
            <consortium name="RefSeq"/>
        </authorList>
    </citation>
    <scope>IDENTIFICATION</scope>
    <source>
        <tissue evidence="8">Tentacle</tissue>
    </source>
</reference>
<dbReference type="Gene3D" id="3.80.10.10">
    <property type="entry name" value="Ribonuclease Inhibitor"/>
    <property type="match status" value="2"/>
</dbReference>
<evidence type="ECO:0000256" key="1">
    <source>
        <dbReference type="ARBA" id="ARBA00022614"/>
    </source>
</evidence>
<dbReference type="InterPro" id="IPR051261">
    <property type="entry name" value="NLR"/>
</dbReference>
<keyword evidence="7" id="KW-1185">Reference proteome</keyword>
<dbReference type="InParanoid" id="A0A6P8HJI9"/>
<dbReference type="PANTHER" id="PTHR24106">
    <property type="entry name" value="NACHT, LRR AND CARD DOMAINS-CONTAINING"/>
    <property type="match status" value="1"/>
</dbReference>
<feature type="transmembrane region" description="Helical" evidence="5">
    <location>
        <begin position="197"/>
        <end position="221"/>
    </location>
</feature>
<keyword evidence="1" id="KW-0433">Leucine-rich repeat</keyword>
<dbReference type="SUPFAM" id="SSF52540">
    <property type="entry name" value="P-loop containing nucleoside triphosphate hydrolases"/>
    <property type="match status" value="1"/>
</dbReference>
<feature type="domain" description="NACHT" evidence="6">
    <location>
        <begin position="341"/>
        <end position="485"/>
    </location>
</feature>
<dbReference type="Gene3D" id="1.20.1440.80">
    <property type="entry name" value="Gap junction channel protein cysteine-rich domain"/>
    <property type="match status" value="1"/>
</dbReference>
<dbReference type="PROSITE" id="PS51450">
    <property type="entry name" value="LRR"/>
    <property type="match status" value="3"/>
</dbReference>
<proteinExistence type="predicted"/>
<dbReference type="OrthoDB" id="5962656at2759"/>
<dbReference type="SUPFAM" id="SSF52047">
    <property type="entry name" value="RNI-like"/>
    <property type="match status" value="1"/>
</dbReference>
<accession>A0A6P8HJI9</accession>
<dbReference type="KEGG" id="aten:116291939"/>
<dbReference type="InterPro" id="IPR038359">
    <property type="entry name" value="Connexin_N_sf"/>
</dbReference>
<dbReference type="InterPro" id="IPR001611">
    <property type="entry name" value="Leu-rich_rpt"/>
</dbReference>
<dbReference type="InterPro" id="IPR032675">
    <property type="entry name" value="LRR_dom_sf"/>
</dbReference>
<dbReference type="RefSeq" id="XP_031555033.1">
    <property type="nucleotide sequence ID" value="XM_031699173.1"/>
</dbReference>
<keyword evidence="5" id="KW-0472">Membrane</keyword>
<organism evidence="7 8">
    <name type="scientific">Actinia tenebrosa</name>
    <name type="common">Australian red waratah sea anemone</name>
    <dbReference type="NCBI Taxonomy" id="6105"/>
    <lineage>
        <taxon>Eukaryota</taxon>
        <taxon>Metazoa</taxon>
        <taxon>Cnidaria</taxon>
        <taxon>Anthozoa</taxon>
        <taxon>Hexacorallia</taxon>
        <taxon>Actiniaria</taxon>
        <taxon>Actiniidae</taxon>
        <taxon>Actinia</taxon>
    </lineage>
</organism>
<protein>
    <submittedName>
        <fullName evidence="8">Nucleotide-binding oligomerization domain-containing protein 1-like</fullName>
    </submittedName>
</protein>
<evidence type="ECO:0000256" key="3">
    <source>
        <dbReference type="ARBA" id="ARBA00022741"/>
    </source>
</evidence>
<keyword evidence="5" id="KW-0812">Transmembrane</keyword>
<keyword evidence="5" id="KW-1133">Transmembrane helix</keyword>
<dbReference type="GeneID" id="116291939"/>
<evidence type="ECO:0000256" key="4">
    <source>
        <dbReference type="ARBA" id="ARBA00022840"/>
    </source>
</evidence>
<sequence length="1072" mass="123034">MDTIKEFLSRKGFNHLSFFVVICSVVFGIILPGVFAYIEASEQRYFSCQIKGRENKDFLEKTCFTDYQAKNTNGFPLYGFVLLNFLLVIMVCICYSQSVLSKVKYLESEDPEMQTNQSTCLLYRRYCIQLAVRFTLHMIFFILQWAVLYPVNFPSKYACELSSNLEAKHSNITSSDAANVTRSWYDCHNSQAETKKFWTITVFVVNGLSHIFILLELIYVMRKAKINVYFREDLGFFNIHLLNKDNVFENYLAEMKKNIKKNTKFYEPLLPNIPGEKRKLLELDEIYTNLIIYHGRVKHEFRGERHEIFEGYLRSQEHHQSMNKIENIFEPEPENPQERPLSIMIIGRPGIGKSLLCLRILRDWACGKTFNEEAGEGKCFEFVYLFKFRHFNSDEKINLQQLLKRGHFAGAVANEVYQRILSHPEKVLLIFDGLDEFGKKENIVKEEEFGNNLAETLPFSALYAKLTLGELFKGATVVTTSRPTALSYVSFPNKTFDRTLEILGFNSEEIEKYVERFCQHSTLKEKLWNHISINANLLSLCYIPANCHIVCYSLQERLIIRDEESVDDLPTTLTEIYEDALVLIVCKHNPHYRCSRPKQEKLLSEQGFDPKVEESLKRLGEIAYDGIEENRLIFESNEVKKHEESGLLHRLPDQKVGVIRHKEQYCFLHLTIQELLAARYIVKRKSLNELQSWISEHLHEGKWEVVMQFVAGLVHHKEHMNSIAGIFIESLPRQTSDEIWVPPYAQKELVIRLFKCIFEISRNSNNQWKSLVADNLSDVVHIQLVNMSLTDVDITAIVFVLQEIKSIVSVNVSGNHITSIGCQEMYKLLTMSECKLTTLFISYNPIGDDGLKHLSIALATNECKLTTLVISLDQISDFGLKHLSDALAKNECKLTTLDICGNRIGDDGLKHLSIALAKNECKLTTLDISKNQIGEDGLKHLSDALATNECKLTTLKISQNQISDDGLKHLSIALTTNECKLTTLNISYNQISDDRLKHLSDALATNECKLTTLDISWNQISDDGLKYLSDALATNECKLTTLDISHNQISDDGLNYLSDVLATNNWILNLFK</sequence>
<evidence type="ECO:0000256" key="5">
    <source>
        <dbReference type="SAM" id="Phobius"/>
    </source>
</evidence>
<dbReference type="AlphaFoldDB" id="A0A6P8HJI9"/>
<keyword evidence="4" id="KW-0067">ATP-binding</keyword>
<dbReference type="Proteomes" id="UP000515163">
    <property type="component" value="Unplaced"/>
</dbReference>
<name>A0A6P8HJI9_ACTTE</name>
<dbReference type="InterPro" id="IPR007111">
    <property type="entry name" value="NACHT_NTPase"/>
</dbReference>
<dbReference type="PROSITE" id="PS50837">
    <property type="entry name" value="NACHT"/>
    <property type="match status" value="1"/>
</dbReference>
<dbReference type="Pfam" id="PF13516">
    <property type="entry name" value="LRR_6"/>
    <property type="match status" value="7"/>
</dbReference>
<dbReference type="GO" id="GO:0005524">
    <property type="term" value="F:ATP binding"/>
    <property type="evidence" value="ECO:0007669"/>
    <property type="project" value="UniProtKB-KW"/>
</dbReference>
<dbReference type="Pfam" id="PF05729">
    <property type="entry name" value="NACHT"/>
    <property type="match status" value="1"/>
</dbReference>
<gene>
    <name evidence="8" type="primary">LOC116291939</name>
</gene>
<evidence type="ECO:0000256" key="2">
    <source>
        <dbReference type="ARBA" id="ARBA00022737"/>
    </source>
</evidence>
<dbReference type="FunCoup" id="A0A6P8HJI9">
    <property type="interactions" value="536"/>
</dbReference>
<keyword evidence="3" id="KW-0547">Nucleotide-binding</keyword>
<feature type="transmembrane region" description="Helical" evidence="5">
    <location>
        <begin position="75"/>
        <end position="95"/>
    </location>
</feature>
<evidence type="ECO:0000259" key="6">
    <source>
        <dbReference type="PROSITE" id="PS50837"/>
    </source>
</evidence>
<feature type="transmembrane region" description="Helical" evidence="5">
    <location>
        <begin position="12"/>
        <end position="38"/>
    </location>
</feature>
<feature type="transmembrane region" description="Helical" evidence="5">
    <location>
        <begin position="130"/>
        <end position="148"/>
    </location>
</feature>
<dbReference type="SMART" id="SM00368">
    <property type="entry name" value="LRR_RI"/>
    <property type="match status" value="9"/>
</dbReference>
<evidence type="ECO:0000313" key="7">
    <source>
        <dbReference type="Proteomes" id="UP000515163"/>
    </source>
</evidence>
<evidence type="ECO:0000313" key="8">
    <source>
        <dbReference type="RefSeq" id="XP_031555033.1"/>
    </source>
</evidence>
<keyword evidence="2" id="KW-0677">Repeat</keyword>
<dbReference type="Gene3D" id="3.40.50.300">
    <property type="entry name" value="P-loop containing nucleotide triphosphate hydrolases"/>
    <property type="match status" value="1"/>
</dbReference>